<feature type="compositionally biased region" description="Basic and acidic residues" evidence="3">
    <location>
        <begin position="2521"/>
        <end position="2541"/>
    </location>
</feature>
<feature type="compositionally biased region" description="Low complexity" evidence="3">
    <location>
        <begin position="2208"/>
        <end position="2221"/>
    </location>
</feature>
<reference evidence="4" key="2">
    <citation type="journal article" date="2023" name="Microbiol Resour">
        <title>Decontamination and Annotation of the Draft Genome Sequence of the Oomycete Lagenidium giganteum ARSEF 373.</title>
        <authorList>
            <person name="Morgan W.R."/>
            <person name="Tartar A."/>
        </authorList>
    </citation>
    <scope>NUCLEOTIDE SEQUENCE</scope>
    <source>
        <strain evidence="4">ARSEF 373</strain>
    </source>
</reference>
<dbReference type="PROSITE" id="PS50082">
    <property type="entry name" value="WD_REPEATS_2"/>
    <property type="match status" value="1"/>
</dbReference>
<reference evidence="4" key="1">
    <citation type="submission" date="2022-11" db="EMBL/GenBank/DDBJ databases">
        <authorList>
            <person name="Morgan W.R."/>
            <person name="Tartar A."/>
        </authorList>
    </citation>
    <scope>NUCLEOTIDE SEQUENCE</scope>
    <source>
        <strain evidence="4">ARSEF 373</strain>
    </source>
</reference>
<evidence type="ECO:0000256" key="2">
    <source>
        <dbReference type="PROSITE-ProRule" id="PRU00221"/>
    </source>
</evidence>
<organism evidence="4 5">
    <name type="scientific">Lagenidium giganteum</name>
    <dbReference type="NCBI Taxonomy" id="4803"/>
    <lineage>
        <taxon>Eukaryota</taxon>
        <taxon>Sar</taxon>
        <taxon>Stramenopiles</taxon>
        <taxon>Oomycota</taxon>
        <taxon>Peronosporomycetes</taxon>
        <taxon>Pythiales</taxon>
        <taxon>Pythiaceae</taxon>
    </lineage>
</organism>
<feature type="compositionally biased region" description="Basic and acidic residues" evidence="3">
    <location>
        <begin position="2342"/>
        <end position="2355"/>
    </location>
</feature>
<dbReference type="InterPro" id="IPR036322">
    <property type="entry name" value="WD40_repeat_dom_sf"/>
</dbReference>
<keyword evidence="2" id="KW-0853">WD repeat</keyword>
<feature type="region of interest" description="Disordered" evidence="3">
    <location>
        <begin position="881"/>
        <end position="900"/>
    </location>
</feature>
<dbReference type="SUPFAM" id="SSF50978">
    <property type="entry name" value="WD40 repeat-like"/>
    <property type="match status" value="1"/>
</dbReference>
<dbReference type="InterPro" id="IPR015943">
    <property type="entry name" value="WD40/YVTN_repeat-like_dom_sf"/>
</dbReference>
<dbReference type="GO" id="GO:0032956">
    <property type="term" value="P:regulation of actin cytoskeleton organization"/>
    <property type="evidence" value="ECO:0007669"/>
    <property type="project" value="TreeGrafter"/>
</dbReference>
<dbReference type="GO" id="GO:0031929">
    <property type="term" value="P:TOR signaling"/>
    <property type="evidence" value="ECO:0007669"/>
    <property type="project" value="InterPro"/>
</dbReference>
<feature type="compositionally biased region" description="Basic and acidic residues" evidence="3">
    <location>
        <begin position="2759"/>
        <end position="2771"/>
    </location>
</feature>
<dbReference type="Proteomes" id="UP001146120">
    <property type="component" value="Unassembled WGS sequence"/>
</dbReference>
<comment type="similarity">
    <text evidence="1">Belongs to the WD repeat LST8 family.</text>
</comment>
<dbReference type="InterPro" id="IPR037588">
    <property type="entry name" value="MLST8"/>
</dbReference>
<feature type="region of interest" description="Disordered" evidence="3">
    <location>
        <begin position="2334"/>
        <end position="2356"/>
    </location>
</feature>
<feature type="compositionally biased region" description="Basic and acidic residues" evidence="3">
    <location>
        <begin position="1998"/>
        <end position="2013"/>
    </location>
</feature>
<dbReference type="GO" id="GO:0031932">
    <property type="term" value="C:TORC2 complex"/>
    <property type="evidence" value="ECO:0007669"/>
    <property type="project" value="InterPro"/>
</dbReference>
<accession>A0AAV2YQ24</accession>
<feature type="region of interest" description="Disordered" evidence="3">
    <location>
        <begin position="2521"/>
        <end position="2556"/>
    </location>
</feature>
<dbReference type="SMART" id="SM00320">
    <property type="entry name" value="WD40"/>
    <property type="match status" value="4"/>
</dbReference>
<evidence type="ECO:0000313" key="5">
    <source>
        <dbReference type="Proteomes" id="UP001146120"/>
    </source>
</evidence>
<feature type="region of interest" description="Disordered" evidence="3">
    <location>
        <begin position="913"/>
        <end position="940"/>
    </location>
</feature>
<keyword evidence="5" id="KW-1185">Reference proteome</keyword>
<feature type="region of interest" description="Disordered" evidence="3">
    <location>
        <begin position="2175"/>
        <end position="2234"/>
    </location>
</feature>
<protein>
    <recommendedName>
        <fullName evidence="6">Calmodulin</fullName>
    </recommendedName>
</protein>
<evidence type="ECO:0000256" key="3">
    <source>
        <dbReference type="SAM" id="MobiDB-lite"/>
    </source>
</evidence>
<dbReference type="EMBL" id="DAKRPA010000178">
    <property type="protein sequence ID" value="DAZ96100.1"/>
    <property type="molecule type" value="Genomic_DNA"/>
</dbReference>
<feature type="region of interest" description="Disordered" evidence="3">
    <location>
        <begin position="1920"/>
        <end position="1960"/>
    </location>
</feature>
<feature type="repeat" description="WD" evidence="2">
    <location>
        <begin position="288"/>
        <end position="329"/>
    </location>
</feature>
<feature type="region of interest" description="Disordered" evidence="3">
    <location>
        <begin position="1103"/>
        <end position="1125"/>
    </location>
</feature>
<dbReference type="PANTHER" id="PTHR19842">
    <property type="entry name" value="G BETA-LIKE PROTEIN GBL"/>
    <property type="match status" value="1"/>
</dbReference>
<dbReference type="InterPro" id="IPR001680">
    <property type="entry name" value="WD40_rpt"/>
</dbReference>
<feature type="compositionally biased region" description="Low complexity" evidence="3">
    <location>
        <begin position="2182"/>
        <end position="2196"/>
    </location>
</feature>
<dbReference type="GO" id="GO:0031931">
    <property type="term" value="C:TORC1 complex"/>
    <property type="evidence" value="ECO:0007669"/>
    <property type="project" value="InterPro"/>
</dbReference>
<feature type="compositionally biased region" description="Low complexity" evidence="3">
    <location>
        <begin position="2073"/>
        <end position="2085"/>
    </location>
</feature>
<feature type="region of interest" description="Disordered" evidence="3">
    <location>
        <begin position="2759"/>
        <end position="2794"/>
    </location>
</feature>
<evidence type="ECO:0008006" key="6">
    <source>
        <dbReference type="Google" id="ProtNLM"/>
    </source>
</evidence>
<comment type="caution">
    <text evidence="4">The sequence shown here is derived from an EMBL/GenBank/DDBJ whole genome shotgun (WGS) entry which is preliminary data.</text>
</comment>
<feature type="compositionally biased region" description="Low complexity" evidence="3">
    <location>
        <begin position="2929"/>
        <end position="2938"/>
    </location>
</feature>
<feature type="compositionally biased region" description="Polar residues" evidence="3">
    <location>
        <begin position="885"/>
        <end position="900"/>
    </location>
</feature>
<feature type="region of interest" description="Disordered" evidence="3">
    <location>
        <begin position="2929"/>
        <end position="2950"/>
    </location>
</feature>
<gene>
    <name evidence="4" type="ORF">N0F65_000648</name>
</gene>
<feature type="compositionally biased region" description="Acidic residues" evidence="3">
    <location>
        <begin position="2097"/>
        <end position="2108"/>
    </location>
</feature>
<dbReference type="PANTHER" id="PTHR19842:SF0">
    <property type="entry name" value="TARGET OF RAPAMYCIN COMPLEX SUBUNIT LST8"/>
    <property type="match status" value="1"/>
</dbReference>
<evidence type="ECO:0000256" key="1">
    <source>
        <dbReference type="ARBA" id="ARBA00009890"/>
    </source>
</evidence>
<evidence type="ECO:0000313" key="4">
    <source>
        <dbReference type="EMBL" id="DAZ96100.1"/>
    </source>
</evidence>
<feature type="compositionally biased region" description="Low complexity" evidence="3">
    <location>
        <begin position="918"/>
        <end position="934"/>
    </location>
</feature>
<feature type="region of interest" description="Disordered" evidence="3">
    <location>
        <begin position="2073"/>
        <end position="2119"/>
    </location>
</feature>
<name>A0AAV2YQ24_9STRA</name>
<sequence length="2971" mass="330575">MKTKETLQLRHQLCCNGIEVRGATYDAQRHHVLTYDTARAATHMLRLFSLRRELKSAPLFDDSNPPPPLVPALLQQHQELQDIDTDTLVVHIHFIELMYAANVDVYVCVYAAQSLPAAAPKKLLHADHASHNVLFLEPASLKKLVGYPGSQPTALRCVWYDDVSSRLVLASKIKQNLPDDRPDIAKTMAMALPVQGAVSVLRMVKRFFRSSHAQGASANNVTRTMLSIEKAQAPMIHADALDLMCGSQHLRSLFGAGTAVQGNAMRMEHFIMEWRQNNDQKDLVPVRRSTCTEAITAMATTEHGQWLLSGHRNGAIRIWDTSQMLVVSALTPPVLTRPTIIDSISITRVTTTAASSTEEEETMVFTTDRTSGTVKHWRFCYAPKTSSATEPAGELKHPPLLEFAGSYQTNSHLELDAPQITKPIKQRASQTFALCVSVDMGMFLENMLLVLQADIIHVLKVQCIVQVLHTTSESETVSNIRMLEHQGDRSVLCVGTNQLSSIHIVSLYPSPGQELLGSPFLLVPPPDQGSSIVSSLETFQVNKMQYAVFGWSTGSVEVHAVFPECRRLLLLQDSQVNEQITALMVVTEAILVKKSAPSLPKESGAKTGHEWGGLLTNKKPVEAQEPATPVNEKACSWSVSVFAGTADGQIIAWKSPIEAEMVAKYVLHATSRNCTAHSTHIVQLRAVANSKGESIMLSLGADGMLKCWIIPTMTLASHLNTASGAHMSMLTCMEVMEDYIVTGYDAGTLAVWHFDKDKLTFNELTVSSSHERRVSRIAPLVSEPRNPNVLEFLTCSLDMNVIMWVIAEGSVKEKRYFEVGSPIVDVFVYRNHAVIGLPHELCQFAFNARSILQVSNQADTSTPRTATTDSDHLQTTRELELFDNAHSTDPDSSLTDSGRLSDRLNSAQDDVINIPTARPSGFGSRTRTTSGPTGLMTAGSLRGWKTDATSENPLDREVMRAYLHQYASSFGTNDSIPAESLSTFLTLHHLHLVKRSSFKIRKCLRTLKIDPKSQLTVDEACTVLVHVQASSVAAPEEENAKEKTNKRRIVSTASHDPTEPPVTKVVVPKLVRPTLKHHARRATVTYNIMGEKSIKWATDGLVAESEQPPSNQTPEDIAAAGTTSEGTEASIAVHMEHLSPKSERRQSTRRRHRTKSVLARYLRHVTTDLPEHALLARLHLSVQFRPHWTKGYCWCKATPMVVVWNDPNAESDPCTRCRKRRHVLKLDSSDYKPQFTLRAVLDMIADIYTALIESSHDFLFKKANESDRLSVSLHGALMALFKGKYGMHSLVETKLKLLYVAMCHYVREVDAVAVFCELLGMFQTESEDDPPAELVALCVSSYAWLHSREMIKYGDDITRPHDKNVMATDGDTSQTRADKIQTTRWQFIQLDHALLCAQENLVYPLVNPSLLQNILTFMAEYSQIEPTSPTIMDSEEREGCLQTKQTLWVEAHRLLRLIVGEWKHQNQEFRAVETFLFTQPMNSTFGAADARAVLEKLRLLLSCFIFYDYQRTGVIEMVEFEKLMQRLRYLWPNERLTAEQAATDKVSLTFENAMMAIKHRFGDFERDGHLCYLDFWALLYVVGAKIKAMLKFRELPSFCKDYKLEVTHELQDVLVGYMTRACGLLLPRGFVVGKSTADEEVSIQHRKRVGGLHDGLFHLERHNVNSFSMNELIASTHPSHKKDAMIERHKGLYLEGSTPALRQTASMSAMERYQPITHDDHRKSEEVVQPVREVPTAPDSQWHVYAPPEISIRSPERLPADLSLNTLDETLGTLTVHDGPGSYMSSTSSMAYVSTRTRVADPGEEDQTRPDSAMSWHQALHAHGNELFDLPDAYTNSYIQFPDFPAQLSRVEYATRQFTVGGVRRITGHIDRFDHSDDEDEEWQRLVLQGKSDRSHGSDGMNAEQAQLNELDLSKVVASPVDSPHVGLSNARPRSKKDNQATKSRPNSKQDSKSKKSKASNVVMIPAIDVGDDAHAGVAQVTVETAIKRQPPRKRRDRHAERDDKADEGNRSAAFRLEKWDDTPPTTDEPYTINTVLAIDDPSIVVISPEPSAREDTSRSFLSEVASSVVAADANSDTDSALLDAQDGNDSNHNSSETEEQDEKEIEEDTKQLPEEPVQIADEEQQAVVETVEEAAPPPIEEVVLVVEEHLPPEVVEAPVEPAPVAEYLPVARSLEPEPETPVETTSVPSTDPVTTAEASPVLPSETVDVVAESPPSVVPEIAPPEPRSQQTVVVAASTEIRESDYFTQHPGKPSVDQHAAPAPVLAAPALEPQPQPAAPAVTFAVTAASSSLPKPKVRKVITRQQTVIEGRHRFLFSQQPSFRSAAAVSNNPFRPTAWQPHAEDSESDSDHSVFEDDDVDVNDIPLRLHHSRINSMTKSGEKFASLRVQQNKRARGMSVMTFDRPRGHHAQYEANCQSTRRVKPNAVGHGAPTGVSRVATIGNVRLDEEAERALYGKRPLNALGEGIVLTEEAEQAMIERWENFFSEAESKMFTPLKIAMEEQENAQRLASEIQAKLMKNKQEQERQDALRLTQTRRESVGVRPGSSSSARTSRDAAEFARTNFRMRRLTRESCKQLQQEVQFGENTTGVLANEGDVRYFHLAYNRRLDGTILTVRLHTEKGDAELFMSNDTRAPCASDYTWRTASKSNEADDGDGKKVVLYPYDLARLEQVVAAQNNVDADAGLDENTPVMFYLSVVALAPSTSFSLSVMASGQKAEPSRAMQTVDTLIAQFNHLAKTLGNREHKAVDSSVVTFKPDHSREQSFGDRTLDPANAEKNSNDSDTAQVKQAHDAGKRFIPRMKSRRKLRNFGMPTRKHSILMAEDEAEAEESTTDAREAASFQQLLEAIGEKHGTVFHRSSSFMLSGPTQAHRELIEDEEAKLNQVRERLSPIKQAHDVSNLADNLVDATTELTNRRLARANRRNSRILSRLSPLNPRASAQPKSTDNANIRVAKFTPVPVAYSMSVSSKR</sequence>
<dbReference type="Gene3D" id="2.130.10.10">
    <property type="entry name" value="YVTN repeat-like/Quinoprotein amine dehydrogenase"/>
    <property type="match status" value="2"/>
</dbReference>
<feature type="region of interest" description="Disordered" evidence="3">
    <location>
        <begin position="1035"/>
        <end position="1061"/>
    </location>
</feature>
<feature type="region of interest" description="Disordered" evidence="3">
    <location>
        <begin position="1983"/>
        <end position="2013"/>
    </location>
</feature>
<proteinExistence type="inferred from homology"/>